<feature type="domain" description="Superoxide dismutase copper/zinc binding" evidence="4">
    <location>
        <begin position="57"/>
        <end position="188"/>
    </location>
</feature>
<comment type="cofactor">
    <cofactor evidence="2">
        <name>Zn(2+)</name>
        <dbReference type="ChEBI" id="CHEBI:29105"/>
    </cofactor>
    <text evidence="2">Binds 1 zinc ion per subunit.</text>
</comment>
<feature type="chain" id="PRO_5004726800" description="Superoxide dismutase [Cu-Zn]" evidence="3">
    <location>
        <begin position="28"/>
        <end position="197"/>
    </location>
</feature>
<keyword evidence="2 5" id="KW-0560">Oxidoreductase</keyword>
<dbReference type="PATRIC" id="fig|631454.5.peg.1795"/>
<dbReference type="RefSeq" id="WP_023431957.1">
    <property type="nucleotide sequence ID" value="NZ_AWXZ01000023.1"/>
</dbReference>
<dbReference type="SUPFAM" id="SSF49329">
    <property type="entry name" value="Cu,Zn superoxide dismutase-like"/>
    <property type="match status" value="1"/>
</dbReference>
<comment type="caution">
    <text evidence="5">The sequence shown here is derived from an EMBL/GenBank/DDBJ whole genome shotgun (WGS) entry which is preliminary data.</text>
</comment>
<comment type="cofactor">
    <cofactor evidence="2">
        <name>Cu cation</name>
        <dbReference type="ChEBI" id="CHEBI:23378"/>
    </cofactor>
    <text evidence="2">Binds 1 copper ion per subunit.</text>
</comment>
<dbReference type="InterPro" id="IPR001424">
    <property type="entry name" value="SOD_Cu_Zn_dom"/>
</dbReference>
<dbReference type="PANTHER" id="PTHR10003">
    <property type="entry name" value="SUPEROXIDE DISMUTASE CU-ZN -RELATED"/>
    <property type="match status" value="1"/>
</dbReference>
<dbReference type="Gene3D" id="2.60.40.200">
    <property type="entry name" value="Superoxide dismutase, copper/zinc binding domain"/>
    <property type="match status" value="1"/>
</dbReference>
<dbReference type="Proteomes" id="UP000017819">
    <property type="component" value="Unassembled WGS sequence"/>
</dbReference>
<dbReference type="Pfam" id="PF00080">
    <property type="entry name" value="Sod_Cu"/>
    <property type="match status" value="1"/>
</dbReference>
<dbReference type="GO" id="GO:0004784">
    <property type="term" value="F:superoxide dismutase activity"/>
    <property type="evidence" value="ECO:0007669"/>
    <property type="project" value="UniProtKB-EC"/>
</dbReference>
<dbReference type="EC" id="1.15.1.1" evidence="2"/>
<dbReference type="InterPro" id="IPR024134">
    <property type="entry name" value="SOD_Cu/Zn_/chaperone"/>
</dbReference>
<dbReference type="InterPro" id="IPR036423">
    <property type="entry name" value="SOD-like_Cu/Zn_dom_sf"/>
</dbReference>
<dbReference type="InterPro" id="IPR018152">
    <property type="entry name" value="SOD_Cu/Zn_BS"/>
</dbReference>
<evidence type="ECO:0000256" key="2">
    <source>
        <dbReference type="RuleBase" id="RU000393"/>
    </source>
</evidence>
<protein>
    <recommendedName>
        <fullName evidence="2">Superoxide dismutase [Cu-Zn]</fullName>
        <ecNumber evidence="2">1.15.1.1</ecNumber>
    </recommendedName>
</protein>
<dbReference type="GO" id="GO:0005507">
    <property type="term" value="F:copper ion binding"/>
    <property type="evidence" value="ECO:0007669"/>
    <property type="project" value="InterPro"/>
</dbReference>
<dbReference type="AlphaFoldDB" id="V4RJ01"/>
<comment type="catalytic activity">
    <reaction evidence="2">
        <text>2 superoxide + 2 H(+) = H2O2 + O2</text>
        <dbReference type="Rhea" id="RHEA:20696"/>
        <dbReference type="ChEBI" id="CHEBI:15378"/>
        <dbReference type="ChEBI" id="CHEBI:15379"/>
        <dbReference type="ChEBI" id="CHEBI:16240"/>
        <dbReference type="ChEBI" id="CHEBI:18421"/>
        <dbReference type="EC" id="1.15.1.1"/>
    </reaction>
</comment>
<evidence type="ECO:0000256" key="1">
    <source>
        <dbReference type="ARBA" id="ARBA00010457"/>
    </source>
</evidence>
<reference evidence="5 6" key="1">
    <citation type="journal article" date="2014" name="Genome Announc.">
        <title>Draft Genome Sequence of Lutibaculum baratangense Strain AMV1T, Isolated from a Mud Volcano in Andamans, India.</title>
        <authorList>
            <person name="Singh A."/>
            <person name="Sreenivas A."/>
            <person name="Sathyanarayana Reddy G."/>
            <person name="Pinnaka A.K."/>
            <person name="Shivaji S."/>
        </authorList>
    </citation>
    <scope>NUCLEOTIDE SEQUENCE [LARGE SCALE GENOMIC DNA]</scope>
    <source>
        <strain evidence="5 6">AMV1</strain>
    </source>
</reference>
<keyword evidence="2" id="KW-0479">Metal-binding</keyword>
<name>V4RJ01_9HYPH</name>
<comment type="function">
    <text evidence="2">Destroys radicals which are normally produced within the cells and which are toxic to biological systems.</text>
</comment>
<keyword evidence="2" id="KW-0862">Zinc</keyword>
<keyword evidence="3" id="KW-0732">Signal</keyword>
<feature type="signal peptide" evidence="3">
    <location>
        <begin position="1"/>
        <end position="27"/>
    </location>
</feature>
<evidence type="ECO:0000256" key="3">
    <source>
        <dbReference type="SAM" id="SignalP"/>
    </source>
</evidence>
<dbReference type="EMBL" id="AWXZ01000023">
    <property type="protein sequence ID" value="ESR25299.1"/>
    <property type="molecule type" value="Genomic_DNA"/>
</dbReference>
<gene>
    <name evidence="5" type="ORF">N177_1816</name>
</gene>
<dbReference type="STRING" id="631454.N177_1816"/>
<evidence type="ECO:0000313" key="6">
    <source>
        <dbReference type="Proteomes" id="UP000017819"/>
    </source>
</evidence>
<keyword evidence="6" id="KW-1185">Reference proteome</keyword>
<evidence type="ECO:0000259" key="4">
    <source>
        <dbReference type="Pfam" id="PF00080"/>
    </source>
</evidence>
<dbReference type="eggNOG" id="COG2032">
    <property type="taxonomic scope" value="Bacteria"/>
</dbReference>
<organism evidence="5 6">
    <name type="scientific">Lutibaculum baratangense AMV1</name>
    <dbReference type="NCBI Taxonomy" id="631454"/>
    <lineage>
        <taxon>Bacteria</taxon>
        <taxon>Pseudomonadati</taxon>
        <taxon>Pseudomonadota</taxon>
        <taxon>Alphaproteobacteria</taxon>
        <taxon>Hyphomicrobiales</taxon>
        <taxon>Tepidamorphaceae</taxon>
        <taxon>Lutibaculum</taxon>
    </lineage>
</organism>
<evidence type="ECO:0000313" key="5">
    <source>
        <dbReference type="EMBL" id="ESR25299.1"/>
    </source>
</evidence>
<proteinExistence type="inferred from homology"/>
<sequence>MQTRTLFTAASAMAIAAGMALAGPASAQEQEAATEAEAASNQVTASADLMTSEGEAAGTVAIVETPHGLLVQLDAEGLPAGGHGFHIHETGQCDAPDFQSAGGHFAPEGNQHGVLSEGGPHAGDLPNIYVPESGALRADFFVPNVTIADGDDALLDDDGAAFMIHSSIDDYETDPAGDAGERIACGVVAAVAEPAAQ</sequence>
<comment type="similarity">
    <text evidence="1 2">Belongs to the Cu-Zn superoxide dismutase family.</text>
</comment>
<dbReference type="PROSITE" id="PS00332">
    <property type="entry name" value="SOD_CU_ZN_2"/>
    <property type="match status" value="1"/>
</dbReference>
<accession>V4RJ01</accession>
<keyword evidence="2" id="KW-0186">Copper</keyword>